<reference evidence="8 9" key="1">
    <citation type="journal article" date="2010" name="Nature">
        <title>The sequence and de novo assembly of the giant panda genome.</title>
        <authorList>
            <person name="Li R."/>
            <person name="Fan W."/>
            <person name="Tian G."/>
            <person name="Zhu H."/>
            <person name="He L."/>
            <person name="Cai J."/>
            <person name="Huang Q."/>
            <person name="Cai Q."/>
            <person name="Li B."/>
            <person name="Bai Y."/>
            <person name="Zhang Z."/>
            <person name="Zhang Y."/>
            <person name="Wang W."/>
            <person name="Li J."/>
            <person name="Wei F."/>
            <person name="Li H."/>
            <person name="Jian M."/>
            <person name="Li J."/>
            <person name="Zhang Z."/>
            <person name="Nielsen R."/>
            <person name="Li D."/>
            <person name="Gu W."/>
            <person name="Yang Z."/>
            <person name="Xuan Z."/>
            <person name="Ryder O.A."/>
            <person name="Leung F.C."/>
            <person name="Zhou Y."/>
            <person name="Cao J."/>
            <person name="Sun X."/>
            <person name="Fu Y."/>
            <person name="Fang X."/>
            <person name="Guo X."/>
            <person name="Wang B."/>
            <person name="Hou R."/>
            <person name="Shen F."/>
            <person name="Mu B."/>
            <person name="Ni P."/>
            <person name="Lin R."/>
            <person name="Qian W."/>
            <person name="Wang G."/>
            <person name="Yu C."/>
            <person name="Nie W."/>
            <person name="Wang J."/>
            <person name="Wu Z."/>
            <person name="Liang H."/>
            <person name="Min J."/>
            <person name="Wu Q."/>
            <person name="Cheng S."/>
            <person name="Ruan J."/>
            <person name="Wang M."/>
            <person name="Shi Z."/>
            <person name="Wen M."/>
            <person name="Liu B."/>
            <person name="Ren X."/>
            <person name="Zheng H."/>
            <person name="Dong D."/>
            <person name="Cook K."/>
            <person name="Shan G."/>
            <person name="Zhang H."/>
            <person name="Kosiol C."/>
            <person name="Xie X."/>
            <person name="Lu Z."/>
            <person name="Zheng H."/>
            <person name="Li Y."/>
            <person name="Steiner C.C."/>
            <person name="Lam T.T."/>
            <person name="Lin S."/>
            <person name="Zhang Q."/>
            <person name="Li G."/>
            <person name="Tian J."/>
            <person name="Gong T."/>
            <person name="Liu H."/>
            <person name="Zhang D."/>
            <person name="Fang L."/>
            <person name="Ye C."/>
            <person name="Zhang J."/>
            <person name="Hu W."/>
            <person name="Xu A."/>
            <person name="Ren Y."/>
            <person name="Zhang G."/>
            <person name="Bruford M.W."/>
            <person name="Li Q."/>
            <person name="Ma L."/>
            <person name="Guo Y."/>
            <person name="An N."/>
            <person name="Hu Y."/>
            <person name="Zheng Y."/>
            <person name="Shi Y."/>
            <person name="Li Z."/>
            <person name="Liu Q."/>
            <person name="Chen Y."/>
            <person name="Zhao J."/>
            <person name="Qu N."/>
            <person name="Zhao S."/>
            <person name="Tian F."/>
            <person name="Wang X."/>
            <person name="Wang H."/>
            <person name="Xu L."/>
            <person name="Liu X."/>
            <person name="Vinar T."/>
            <person name="Wang Y."/>
            <person name="Lam T.W."/>
            <person name="Yiu S.M."/>
            <person name="Liu S."/>
            <person name="Zhang H."/>
            <person name="Li D."/>
            <person name="Huang Y."/>
            <person name="Wang X."/>
            <person name="Yang G."/>
            <person name="Jiang Z."/>
            <person name="Wang J."/>
            <person name="Qin N."/>
            <person name="Li L."/>
            <person name="Li J."/>
            <person name="Bolund L."/>
            <person name="Kristiansen K."/>
            <person name="Wong G.K."/>
            <person name="Olson M."/>
            <person name="Zhang X."/>
            <person name="Li S."/>
            <person name="Yang H."/>
            <person name="Wang J."/>
            <person name="Wang J."/>
        </authorList>
    </citation>
    <scope>NUCLEOTIDE SEQUENCE [LARGE SCALE GENOMIC DNA]</scope>
</reference>
<dbReference type="GeneTree" id="ENSGT00940000153269"/>
<dbReference type="InParanoid" id="A0A7N5P3D9"/>
<evidence type="ECO:0000256" key="1">
    <source>
        <dbReference type="ARBA" id="ARBA00004141"/>
    </source>
</evidence>
<name>A0A7N5P3D9_AILME</name>
<evidence type="ECO:0000256" key="4">
    <source>
        <dbReference type="ARBA" id="ARBA00023136"/>
    </source>
</evidence>
<keyword evidence="4 6" id="KW-0472">Membrane</keyword>
<keyword evidence="2 6" id="KW-0812">Transmembrane</keyword>
<sequence>MGREADGGSGMGREAGGRHRPLTCPPTPAAMEVWCRRRIPVEGNFGQTYDSLNQSIHDLEGDFSATIELKEEKQAAVLGLNKSWEHVSTELRDYVRHQEARLEWALGLLHVLFSCTFLLVLRASFSYMDSYNGDIRFDNIYISTYFRQIDERRKKLGKRTLLALRKAEEKTVIFPCNPSVQASEMRNVVRELVETLPVLLLLLLLCGLDWALYSIFDTIRHHSFLQYSFRSSHKLEVKVGGDSMLARLLRKTIGALNSSSETVVESNNMRPWPSPDRPPLLQPACPSPCA</sequence>
<reference evidence="8" key="2">
    <citation type="submission" date="2025-08" db="UniProtKB">
        <authorList>
            <consortium name="Ensembl"/>
        </authorList>
    </citation>
    <scope>IDENTIFICATION</scope>
</reference>
<evidence type="ECO:0000256" key="3">
    <source>
        <dbReference type="ARBA" id="ARBA00022989"/>
    </source>
</evidence>
<evidence type="ECO:0000313" key="9">
    <source>
        <dbReference type="Proteomes" id="UP000008912"/>
    </source>
</evidence>
<keyword evidence="3 6" id="KW-1133">Transmembrane helix</keyword>
<dbReference type="InterPro" id="IPR012858">
    <property type="entry name" value="DC_STAMP-like"/>
</dbReference>
<dbReference type="PANTHER" id="PTHR21041:SF17">
    <property type="entry name" value="E3 UBIQUITIN-PROTEIN LIGASE DCST1"/>
    <property type="match status" value="1"/>
</dbReference>
<reference evidence="8" key="3">
    <citation type="submission" date="2025-09" db="UniProtKB">
        <authorList>
            <consortium name="Ensembl"/>
        </authorList>
    </citation>
    <scope>IDENTIFICATION</scope>
</reference>
<feature type="region of interest" description="Disordered" evidence="5">
    <location>
        <begin position="1"/>
        <end position="24"/>
    </location>
</feature>
<feature type="domain" description="Dendritic cell-specific transmembrane protein-like" evidence="7">
    <location>
        <begin position="137"/>
        <end position="278"/>
    </location>
</feature>
<evidence type="ECO:0000256" key="2">
    <source>
        <dbReference type="ARBA" id="ARBA00022692"/>
    </source>
</evidence>
<dbReference type="AlphaFoldDB" id="A0A7N5P3D9"/>
<accession>A0A7N5P3D9</accession>
<dbReference type="InterPro" id="IPR051856">
    <property type="entry name" value="CSR-E3_Ligase_Protein"/>
</dbReference>
<dbReference type="GO" id="GO:0016020">
    <property type="term" value="C:membrane"/>
    <property type="evidence" value="ECO:0007669"/>
    <property type="project" value="UniProtKB-SubCell"/>
</dbReference>
<dbReference type="PANTHER" id="PTHR21041">
    <property type="entry name" value="DENDRITIC CELL-SPECIFIC TRANSMEMBRANE PROTEIN"/>
    <property type="match status" value="1"/>
</dbReference>
<organism evidence="8 9">
    <name type="scientific">Ailuropoda melanoleuca</name>
    <name type="common">Giant panda</name>
    <dbReference type="NCBI Taxonomy" id="9646"/>
    <lineage>
        <taxon>Eukaryota</taxon>
        <taxon>Metazoa</taxon>
        <taxon>Chordata</taxon>
        <taxon>Craniata</taxon>
        <taxon>Vertebrata</taxon>
        <taxon>Euteleostomi</taxon>
        <taxon>Mammalia</taxon>
        <taxon>Eutheria</taxon>
        <taxon>Laurasiatheria</taxon>
        <taxon>Carnivora</taxon>
        <taxon>Caniformia</taxon>
        <taxon>Ursidae</taxon>
        <taxon>Ailuropoda</taxon>
    </lineage>
</organism>
<evidence type="ECO:0000313" key="8">
    <source>
        <dbReference type="Ensembl" id="ENSAMEP00000027072.1"/>
    </source>
</evidence>
<proteinExistence type="predicted"/>
<dbReference type="Ensembl" id="ENSAMET00000044313.1">
    <property type="protein sequence ID" value="ENSAMEP00000027072.1"/>
    <property type="gene ID" value="ENSAMEG00000027624.1"/>
</dbReference>
<comment type="subcellular location">
    <subcellularLocation>
        <location evidence="1">Membrane</location>
        <topology evidence="1">Multi-pass membrane protein</topology>
    </subcellularLocation>
</comment>
<dbReference type="Proteomes" id="UP000008912">
    <property type="component" value="Unassembled WGS sequence"/>
</dbReference>
<evidence type="ECO:0000256" key="6">
    <source>
        <dbReference type="SAM" id="Phobius"/>
    </source>
</evidence>
<keyword evidence="9" id="KW-1185">Reference proteome</keyword>
<feature type="compositionally biased region" description="Pro residues" evidence="5">
    <location>
        <begin position="272"/>
        <end position="290"/>
    </location>
</feature>
<protein>
    <submittedName>
        <fullName evidence="8">E3 ubiquitin-protein ligase DCST1-like</fullName>
    </submittedName>
</protein>
<evidence type="ECO:0000256" key="5">
    <source>
        <dbReference type="SAM" id="MobiDB-lite"/>
    </source>
</evidence>
<feature type="region of interest" description="Disordered" evidence="5">
    <location>
        <begin position="260"/>
        <end position="290"/>
    </location>
</feature>
<gene>
    <name evidence="8" type="primary">LOC117800629</name>
</gene>
<dbReference type="Pfam" id="PF07782">
    <property type="entry name" value="DC_STAMP"/>
    <property type="match status" value="1"/>
</dbReference>
<evidence type="ECO:0000259" key="7">
    <source>
        <dbReference type="Pfam" id="PF07782"/>
    </source>
</evidence>
<feature type="transmembrane region" description="Helical" evidence="6">
    <location>
        <begin position="104"/>
        <end position="125"/>
    </location>
</feature>
<feature type="transmembrane region" description="Helical" evidence="6">
    <location>
        <begin position="195"/>
        <end position="216"/>
    </location>
</feature>